<sequence length="85" mass="9579">MHFPRVAGDKFSNVPHAPAPGPFTFHPASVRWGGVRGEPLAPWPNAASLPPLYKHTLEARCATRTHIEKLYVKRERARAQERGRE</sequence>
<organism evidence="2 3">
    <name type="scientific">Cirrhinus molitorella</name>
    <name type="common">mud carp</name>
    <dbReference type="NCBI Taxonomy" id="172907"/>
    <lineage>
        <taxon>Eukaryota</taxon>
        <taxon>Metazoa</taxon>
        <taxon>Chordata</taxon>
        <taxon>Craniata</taxon>
        <taxon>Vertebrata</taxon>
        <taxon>Euteleostomi</taxon>
        <taxon>Actinopterygii</taxon>
        <taxon>Neopterygii</taxon>
        <taxon>Teleostei</taxon>
        <taxon>Ostariophysi</taxon>
        <taxon>Cypriniformes</taxon>
        <taxon>Cyprinidae</taxon>
        <taxon>Labeoninae</taxon>
        <taxon>Labeonini</taxon>
        <taxon>Cirrhinus</taxon>
    </lineage>
</organism>
<feature type="region of interest" description="Disordered" evidence="1">
    <location>
        <begin position="1"/>
        <end position="23"/>
    </location>
</feature>
<reference evidence="2 3" key="1">
    <citation type="submission" date="2023-09" db="EMBL/GenBank/DDBJ databases">
        <authorList>
            <person name="Wang M."/>
        </authorList>
    </citation>
    <scope>NUCLEOTIDE SEQUENCE [LARGE SCALE GENOMIC DNA]</scope>
    <source>
        <strain evidence="2">GT-2023</strain>
        <tissue evidence="2">Liver</tissue>
    </source>
</reference>
<keyword evidence="3" id="KW-1185">Reference proteome</keyword>
<protein>
    <submittedName>
        <fullName evidence="2">Uncharacterized protein</fullName>
    </submittedName>
</protein>
<evidence type="ECO:0000256" key="1">
    <source>
        <dbReference type="SAM" id="MobiDB-lite"/>
    </source>
</evidence>
<gene>
    <name evidence="2" type="ORF">QQF64_030561</name>
</gene>
<evidence type="ECO:0000313" key="3">
    <source>
        <dbReference type="Proteomes" id="UP001558613"/>
    </source>
</evidence>
<proteinExistence type="predicted"/>
<comment type="caution">
    <text evidence="2">The sequence shown here is derived from an EMBL/GenBank/DDBJ whole genome shotgun (WGS) entry which is preliminary data.</text>
</comment>
<evidence type="ECO:0000313" key="2">
    <source>
        <dbReference type="EMBL" id="KAL1271545.1"/>
    </source>
</evidence>
<dbReference type="EMBL" id="JAYMGO010000007">
    <property type="protein sequence ID" value="KAL1271545.1"/>
    <property type="molecule type" value="Genomic_DNA"/>
</dbReference>
<name>A0ABR3N3M0_9TELE</name>
<accession>A0ABR3N3M0</accession>
<dbReference type="Proteomes" id="UP001558613">
    <property type="component" value="Unassembled WGS sequence"/>
</dbReference>